<dbReference type="EMBL" id="CP122566">
    <property type="protein sequence ID" value="WGH94284.1"/>
    <property type="molecule type" value="Genomic_DNA"/>
</dbReference>
<reference evidence="2 3" key="1">
    <citation type="submission" date="2023-03" db="EMBL/GenBank/DDBJ databases">
        <title>Complete genome sequences of several Auritidibacter ignavus strains isolated from ear infections.</title>
        <authorList>
            <person name="Baehr T."/>
            <person name="Baumhoegger A.M."/>
        </authorList>
    </citation>
    <scope>NUCLEOTIDE SEQUENCE [LARGE SCALE GENOMIC DNA]</scope>
    <source>
        <strain evidence="2 3">BABAE-6</strain>
    </source>
</reference>
<dbReference type="AlphaFoldDB" id="A0AAJ6AQY2"/>
<evidence type="ECO:0000313" key="3">
    <source>
        <dbReference type="Proteomes" id="UP001224674"/>
    </source>
</evidence>
<dbReference type="RefSeq" id="WP_279675353.1">
    <property type="nucleotide sequence ID" value="NZ_CP122566.1"/>
</dbReference>
<name>A0AAJ6AQY2_9MICC</name>
<proteinExistence type="predicted"/>
<accession>A0AAJ6AQY2</accession>
<sequence>MTEPLNHYSVPTVYSKTAGLPAPADAQTAQQKERVDPMSHNHHKDRPADLTVRTAQHPEVLPALRMRNLAYRKVYAGLRDERFFSRLEERLDQDVAWSQRGLAAEADLVIAETGVGIEMGML</sequence>
<organism evidence="2 3">
    <name type="scientific">Auritidibacter ignavus</name>
    <dbReference type="NCBI Taxonomy" id="678932"/>
    <lineage>
        <taxon>Bacteria</taxon>
        <taxon>Bacillati</taxon>
        <taxon>Actinomycetota</taxon>
        <taxon>Actinomycetes</taxon>
        <taxon>Micrococcales</taxon>
        <taxon>Micrococcaceae</taxon>
        <taxon>Auritidibacter</taxon>
    </lineage>
</organism>
<protein>
    <submittedName>
        <fullName evidence="2">Uncharacterized protein</fullName>
    </submittedName>
</protein>
<feature type="region of interest" description="Disordered" evidence="1">
    <location>
        <begin position="14"/>
        <end position="55"/>
    </location>
</feature>
<gene>
    <name evidence="2" type="ORF">QDX21_05710</name>
</gene>
<evidence type="ECO:0000313" key="2">
    <source>
        <dbReference type="EMBL" id="WGH94284.1"/>
    </source>
</evidence>
<keyword evidence="3" id="KW-1185">Reference proteome</keyword>
<dbReference type="Proteomes" id="UP001224674">
    <property type="component" value="Chromosome"/>
</dbReference>
<evidence type="ECO:0000256" key="1">
    <source>
        <dbReference type="SAM" id="MobiDB-lite"/>
    </source>
</evidence>